<dbReference type="AlphaFoldDB" id="A0A7R9JFB9"/>
<dbReference type="EMBL" id="OE186741">
    <property type="protein sequence ID" value="CAD7578061.1"/>
    <property type="molecule type" value="Genomic_DNA"/>
</dbReference>
<gene>
    <name evidence="1" type="ORF">TCMB3V08_LOCUS10602</name>
</gene>
<reference evidence="1" key="1">
    <citation type="submission" date="2020-11" db="EMBL/GenBank/DDBJ databases">
        <authorList>
            <person name="Tran Van P."/>
        </authorList>
    </citation>
    <scope>NUCLEOTIDE SEQUENCE</scope>
</reference>
<dbReference type="InterPro" id="IPR027095">
    <property type="entry name" value="Golgin-45"/>
</dbReference>
<dbReference type="GO" id="GO:0043001">
    <property type="term" value="P:Golgi to plasma membrane protein transport"/>
    <property type="evidence" value="ECO:0007669"/>
    <property type="project" value="InterPro"/>
</dbReference>
<sequence length="84" mass="9813">MLSSTAEDGEIKVWRSKFLASSLMVEELARWKAALTQKTTDLQEALKRLLEERRVVRESLLHTHKQVNIANKITFLKQYLMNLN</sequence>
<dbReference type="PANTHER" id="PTHR13066">
    <property type="entry name" value="BASIC LEUCINE ZIPPER NUCLEAR FACTOR 1 BLZF1 PROTEIN"/>
    <property type="match status" value="1"/>
</dbReference>
<dbReference type="GO" id="GO:0007030">
    <property type="term" value="P:Golgi organization"/>
    <property type="evidence" value="ECO:0007669"/>
    <property type="project" value="InterPro"/>
</dbReference>
<organism evidence="1">
    <name type="scientific">Timema californicum</name>
    <name type="common">California timema</name>
    <name type="synonym">Walking stick</name>
    <dbReference type="NCBI Taxonomy" id="61474"/>
    <lineage>
        <taxon>Eukaryota</taxon>
        <taxon>Metazoa</taxon>
        <taxon>Ecdysozoa</taxon>
        <taxon>Arthropoda</taxon>
        <taxon>Hexapoda</taxon>
        <taxon>Insecta</taxon>
        <taxon>Pterygota</taxon>
        <taxon>Neoptera</taxon>
        <taxon>Polyneoptera</taxon>
        <taxon>Phasmatodea</taxon>
        <taxon>Timematodea</taxon>
        <taxon>Timematoidea</taxon>
        <taxon>Timematidae</taxon>
        <taxon>Timema</taxon>
    </lineage>
</organism>
<dbReference type="PANTHER" id="PTHR13066:SF2">
    <property type="entry name" value="GOLGIN-45"/>
    <property type="match status" value="1"/>
</dbReference>
<accession>A0A7R9JFB9</accession>
<protein>
    <submittedName>
        <fullName evidence="1">(California timema) hypothetical protein</fullName>
    </submittedName>
</protein>
<name>A0A7R9JFB9_TIMCA</name>
<evidence type="ECO:0000313" key="1">
    <source>
        <dbReference type="EMBL" id="CAD7578061.1"/>
    </source>
</evidence>
<proteinExistence type="predicted"/>
<dbReference type="GO" id="GO:0000139">
    <property type="term" value="C:Golgi membrane"/>
    <property type="evidence" value="ECO:0007669"/>
    <property type="project" value="TreeGrafter"/>
</dbReference>